<dbReference type="NCBIfam" id="TIGR02605">
    <property type="entry name" value="CxxC_CxxC_SSSS"/>
    <property type="match status" value="1"/>
</dbReference>
<dbReference type="AlphaFoldDB" id="S7TEK6"/>
<dbReference type="SMART" id="SM00834">
    <property type="entry name" value="CxxC_CXXC_SSSS"/>
    <property type="match status" value="1"/>
</dbReference>
<dbReference type="EMBL" id="ATHI01000005">
    <property type="protein sequence ID" value="EPR35121.1"/>
    <property type="molecule type" value="Genomic_DNA"/>
</dbReference>
<sequence length="89" mass="9279">MPMYEYSCAACGVEFEELGSLRDESCPPCPACASVETKRLVSRHSLKTGVPPIKGLDTIKQIHPNARPAHLNRGPGGPTGCGGCKPSGG</sequence>
<reference evidence="3 4" key="1">
    <citation type="journal article" date="2013" name="Genome Announc.">
        <title>Draft genome sequences for three mercury-methylating, sulfate-reducing bacteria.</title>
        <authorList>
            <person name="Brown S.D."/>
            <person name="Hurt R.A.Jr."/>
            <person name="Gilmour C.C."/>
            <person name="Elias D.A."/>
        </authorList>
    </citation>
    <scope>NUCLEOTIDE SEQUENCE [LARGE SCALE GENOMIC DNA]</scope>
    <source>
        <strain evidence="3 4">DSM 16529</strain>
    </source>
</reference>
<proteinExistence type="predicted"/>
<gene>
    <name evidence="3" type="ORF">dsat_2484</name>
</gene>
<dbReference type="RefSeq" id="WP_020886370.1">
    <property type="nucleotide sequence ID" value="NZ_ATHI01000005.1"/>
</dbReference>
<dbReference type="InterPro" id="IPR013429">
    <property type="entry name" value="Regulatory_FmdB_Zinc_ribbon"/>
</dbReference>
<comment type="caution">
    <text evidence="3">The sequence shown here is derived from an EMBL/GenBank/DDBJ whole genome shotgun (WGS) entry which is preliminary data.</text>
</comment>
<protein>
    <submittedName>
        <fullName evidence="3">Regulatory protein, FmdB family</fullName>
    </submittedName>
</protein>
<organism evidence="3 4">
    <name type="scientific">Alkalidesulfovibrio alkalitolerans DSM 16529</name>
    <dbReference type="NCBI Taxonomy" id="1121439"/>
    <lineage>
        <taxon>Bacteria</taxon>
        <taxon>Pseudomonadati</taxon>
        <taxon>Thermodesulfobacteriota</taxon>
        <taxon>Desulfovibrionia</taxon>
        <taxon>Desulfovibrionales</taxon>
        <taxon>Desulfovibrionaceae</taxon>
        <taxon>Alkalidesulfovibrio</taxon>
    </lineage>
</organism>
<dbReference type="OrthoDB" id="9813321at2"/>
<evidence type="ECO:0000256" key="1">
    <source>
        <dbReference type="SAM" id="MobiDB-lite"/>
    </source>
</evidence>
<evidence type="ECO:0000313" key="3">
    <source>
        <dbReference type="EMBL" id="EPR35121.1"/>
    </source>
</evidence>
<accession>S7TEK6</accession>
<feature type="region of interest" description="Disordered" evidence="1">
    <location>
        <begin position="67"/>
        <end position="89"/>
    </location>
</feature>
<evidence type="ECO:0000259" key="2">
    <source>
        <dbReference type="SMART" id="SM00834"/>
    </source>
</evidence>
<dbReference type="Proteomes" id="UP000014975">
    <property type="component" value="Unassembled WGS sequence"/>
</dbReference>
<evidence type="ECO:0000313" key="4">
    <source>
        <dbReference type="Proteomes" id="UP000014975"/>
    </source>
</evidence>
<feature type="domain" description="Putative regulatory protein FmdB zinc ribbon" evidence="2">
    <location>
        <begin position="1"/>
        <end position="42"/>
    </location>
</feature>
<dbReference type="Pfam" id="PF09723">
    <property type="entry name" value="Zn_ribbon_8"/>
    <property type="match status" value="1"/>
</dbReference>
<dbReference type="eggNOG" id="ENOG5030XQU">
    <property type="taxonomic scope" value="Bacteria"/>
</dbReference>
<name>S7TEK6_9BACT</name>
<keyword evidence="4" id="KW-1185">Reference proteome</keyword>
<dbReference type="PATRIC" id="fig|1121439.3.peg.881"/>
<feature type="compositionally biased region" description="Gly residues" evidence="1">
    <location>
        <begin position="74"/>
        <end position="89"/>
    </location>
</feature>